<proteinExistence type="predicted"/>
<feature type="transmembrane region" description="Helical" evidence="1">
    <location>
        <begin position="52"/>
        <end position="74"/>
    </location>
</feature>
<dbReference type="InterPro" id="IPR037185">
    <property type="entry name" value="EmrE-like"/>
</dbReference>
<dbReference type="EMBL" id="BMXN01000002">
    <property type="protein sequence ID" value="GHD55902.1"/>
    <property type="molecule type" value="Genomic_DNA"/>
</dbReference>
<feature type="transmembrane region" description="Helical" evidence="1">
    <location>
        <begin position="141"/>
        <end position="161"/>
    </location>
</feature>
<dbReference type="AlphaFoldDB" id="A0A8H9ISA6"/>
<feature type="domain" description="EamA" evidence="2">
    <location>
        <begin position="85"/>
        <end position="213"/>
    </location>
</feature>
<dbReference type="SUPFAM" id="SSF103481">
    <property type="entry name" value="Multidrug resistance efflux transporter EmrE"/>
    <property type="match status" value="2"/>
</dbReference>
<protein>
    <submittedName>
        <fullName evidence="3">Multidrug transporter</fullName>
    </submittedName>
</protein>
<keyword evidence="1" id="KW-1133">Transmembrane helix</keyword>
<comment type="caution">
    <text evidence="3">The sequence shown here is derived from an EMBL/GenBank/DDBJ whole genome shotgun (WGS) entry which is preliminary data.</text>
</comment>
<dbReference type="GO" id="GO:0016020">
    <property type="term" value="C:membrane"/>
    <property type="evidence" value="ECO:0007669"/>
    <property type="project" value="InterPro"/>
</dbReference>
<keyword evidence="1" id="KW-0472">Membrane</keyword>
<evidence type="ECO:0000259" key="2">
    <source>
        <dbReference type="Pfam" id="PF00892"/>
    </source>
</evidence>
<dbReference type="Proteomes" id="UP000623776">
    <property type="component" value="Unassembled WGS sequence"/>
</dbReference>
<evidence type="ECO:0000256" key="1">
    <source>
        <dbReference type="SAM" id="Phobius"/>
    </source>
</evidence>
<gene>
    <name evidence="3" type="ORF">GCM10007157_06250</name>
</gene>
<dbReference type="Pfam" id="PF00892">
    <property type="entry name" value="EamA"/>
    <property type="match status" value="1"/>
</dbReference>
<feature type="transmembrane region" description="Helical" evidence="1">
    <location>
        <begin position="86"/>
        <end position="105"/>
    </location>
</feature>
<feature type="transmembrane region" description="Helical" evidence="1">
    <location>
        <begin position="167"/>
        <end position="189"/>
    </location>
</feature>
<organism evidence="3 4">
    <name type="scientific">Vreelandella hamiltonii</name>
    <dbReference type="NCBI Taxonomy" id="502829"/>
    <lineage>
        <taxon>Bacteria</taxon>
        <taxon>Pseudomonadati</taxon>
        <taxon>Pseudomonadota</taxon>
        <taxon>Gammaproteobacteria</taxon>
        <taxon>Oceanospirillales</taxon>
        <taxon>Halomonadaceae</taxon>
        <taxon>Vreelandella</taxon>
    </lineage>
</organism>
<accession>A0A8H9ISA6</accession>
<evidence type="ECO:0000313" key="4">
    <source>
        <dbReference type="Proteomes" id="UP000623776"/>
    </source>
</evidence>
<reference evidence="4" key="1">
    <citation type="journal article" date="2019" name="Int. J. Syst. Evol. Microbiol.">
        <title>The Global Catalogue of Microorganisms (GCM) 10K type strain sequencing project: providing services to taxonomists for standard genome sequencing and annotation.</title>
        <authorList>
            <consortium name="The Broad Institute Genomics Platform"/>
            <consortium name="The Broad Institute Genome Sequencing Center for Infectious Disease"/>
            <person name="Wu L."/>
            <person name="Ma J."/>
        </authorList>
    </citation>
    <scope>NUCLEOTIDE SEQUENCE [LARGE SCALE GENOMIC DNA]</scope>
    <source>
        <strain evidence="4">KCTC 22154</strain>
    </source>
</reference>
<name>A0A8H9ISA6_9GAMM</name>
<evidence type="ECO:0000313" key="3">
    <source>
        <dbReference type="EMBL" id="GHD55902.1"/>
    </source>
</evidence>
<sequence>MLSGIGSALGALFLYRALSTSPFGIVVPLSAVSMVLISVLLSLFFNGENPNLAVWLGIAISLPAVWLISGGKSLRKRLPSLHKKSGLILALLAGLGFAVQLHFLGKISTEANFYGISISMASGAILLLPFCLNTKKTKKTFYTLSFTAGGISVAGLALYTISQAGQLAIVSIIIVSMYPLIPVTLGSIVRKEKLSGSSIIGIVLSIVTTALVTIGSY</sequence>
<keyword evidence="1" id="KW-0812">Transmembrane</keyword>
<dbReference type="InterPro" id="IPR000620">
    <property type="entry name" value="EamA_dom"/>
</dbReference>
<dbReference type="Gene3D" id="1.10.3730.20">
    <property type="match status" value="1"/>
</dbReference>
<keyword evidence="4" id="KW-1185">Reference proteome</keyword>
<feature type="transmembrane region" description="Helical" evidence="1">
    <location>
        <begin position="23"/>
        <end position="46"/>
    </location>
</feature>
<feature type="transmembrane region" description="Helical" evidence="1">
    <location>
        <begin position="196"/>
        <end position="215"/>
    </location>
</feature>
<feature type="transmembrane region" description="Helical" evidence="1">
    <location>
        <begin position="111"/>
        <end position="132"/>
    </location>
</feature>